<evidence type="ECO:0000256" key="1">
    <source>
        <dbReference type="SAM" id="MobiDB-lite"/>
    </source>
</evidence>
<name>A0A0W8F026_9ZZZZ</name>
<proteinExistence type="predicted"/>
<feature type="region of interest" description="Disordered" evidence="1">
    <location>
        <begin position="1"/>
        <end position="51"/>
    </location>
</feature>
<sequence>MTPPWGTLDQPKASILNSGSRSPQGEMGFPAGPQGAVHGPPSLHPQIKYRF</sequence>
<comment type="caution">
    <text evidence="2">The sequence shown here is derived from an EMBL/GenBank/DDBJ whole genome shotgun (WGS) entry which is preliminary data.</text>
</comment>
<reference evidence="2" key="1">
    <citation type="journal article" date="2015" name="Proc. Natl. Acad. Sci. U.S.A.">
        <title>Networks of energetic and metabolic interactions define dynamics in microbial communities.</title>
        <authorList>
            <person name="Embree M."/>
            <person name="Liu J.K."/>
            <person name="Al-Bassam M.M."/>
            <person name="Zengler K."/>
        </authorList>
    </citation>
    <scope>NUCLEOTIDE SEQUENCE</scope>
</reference>
<evidence type="ECO:0000313" key="2">
    <source>
        <dbReference type="EMBL" id="KUG14229.1"/>
    </source>
</evidence>
<dbReference type="AlphaFoldDB" id="A0A0W8F026"/>
<organism evidence="2">
    <name type="scientific">hydrocarbon metagenome</name>
    <dbReference type="NCBI Taxonomy" id="938273"/>
    <lineage>
        <taxon>unclassified sequences</taxon>
        <taxon>metagenomes</taxon>
        <taxon>ecological metagenomes</taxon>
    </lineage>
</organism>
<accession>A0A0W8F026</accession>
<dbReference type="EMBL" id="LNQE01001685">
    <property type="protein sequence ID" value="KUG14229.1"/>
    <property type="molecule type" value="Genomic_DNA"/>
</dbReference>
<protein>
    <submittedName>
        <fullName evidence="2">Uncharacterized protein</fullName>
    </submittedName>
</protein>
<gene>
    <name evidence="2" type="ORF">ASZ90_016133</name>
</gene>